<organism evidence="3 4">
    <name type="scientific">Hymenobacter armeniacus</name>
    <dbReference type="NCBI Taxonomy" id="2771358"/>
    <lineage>
        <taxon>Bacteria</taxon>
        <taxon>Pseudomonadati</taxon>
        <taxon>Bacteroidota</taxon>
        <taxon>Cytophagia</taxon>
        <taxon>Cytophagales</taxon>
        <taxon>Hymenobacteraceae</taxon>
        <taxon>Hymenobacter</taxon>
    </lineage>
</organism>
<feature type="chain" id="PRO_5046974064" evidence="1">
    <location>
        <begin position="21"/>
        <end position="645"/>
    </location>
</feature>
<protein>
    <submittedName>
        <fullName evidence="3">DUF3857 domain-containing protein</fullName>
    </submittedName>
</protein>
<gene>
    <name evidence="3" type="ORF">IC234_06280</name>
</gene>
<feature type="signal peptide" evidence="1">
    <location>
        <begin position="1"/>
        <end position="20"/>
    </location>
</feature>
<accession>A0ABR8JRL0</accession>
<evidence type="ECO:0000313" key="3">
    <source>
        <dbReference type="EMBL" id="MBD2721730.1"/>
    </source>
</evidence>
<dbReference type="Pfam" id="PF12969">
    <property type="entry name" value="DUF3857"/>
    <property type="match status" value="1"/>
</dbReference>
<keyword evidence="1" id="KW-0732">Signal</keyword>
<dbReference type="Gene3D" id="3.10.620.30">
    <property type="match status" value="1"/>
</dbReference>
<dbReference type="Gene3D" id="2.60.40.3140">
    <property type="match status" value="1"/>
</dbReference>
<keyword evidence="4" id="KW-1185">Reference proteome</keyword>
<evidence type="ECO:0000256" key="1">
    <source>
        <dbReference type="SAM" id="SignalP"/>
    </source>
</evidence>
<comment type="caution">
    <text evidence="3">The sequence shown here is derived from an EMBL/GenBank/DDBJ whole genome shotgun (WGS) entry which is preliminary data.</text>
</comment>
<sequence>MRRLLPLLLVQALARHPALAQPEPVKFGHIDSQLLTAAPFVADSAAEAVVLCDYGTASIPNGGEVRFDRITRIKILKKSGLDWGNFEALLRHDQPGHAERLTNVQGFTYNLVNGKVEQMPLQATTGVLLKKSELYSLQRFALPHVRVGSVVEFRYTLYSNYLSNFRGWDFQRSIPVRWSEYRAAFPHQFNYKILLQTKQALAVDEHAGAEALVSTHRWAMRDVPPLRAEPFMTTTADYVDKVFFELASYGGTDVARSWEKIDEFLLHDWELGQQLDHFNFLKDDLARLPPPTPDNTLQRLAAVRALVVQAVKCTGEFSMRTSTPLRKIYQQTHQGNTAEVNFLLVAALRGAGFAANPVLLSTRAHGRVRATMPELGQFNYVAAHVPLPDGQALVLDATDPLLPYDMLPERCLNQQGRVIGGSAAASRWVELKPRHRRTHLQQVQLRLAPDGALSGQVHEEFGGYAGAQQRASLQAAGDKKFAADVAKFLPGWTVTGFALTNRDSVHMPLALDYAVAQFAPASAPVGTIYLSPLQYFGPERNPFRAETRQFPVDFGYVREETIVVNLTLPAGYALAETPKSKALDLPDNGGRFVCSTTATGAAVQLTSRLLLRKPIYSAAEYATLRELYRQLLEKQAERLVVKKLG</sequence>
<dbReference type="EMBL" id="JACXAC010000002">
    <property type="protein sequence ID" value="MBD2721730.1"/>
    <property type="molecule type" value="Genomic_DNA"/>
</dbReference>
<dbReference type="RefSeq" id="WP_190923002.1">
    <property type="nucleotide sequence ID" value="NZ_JACXAC010000002.1"/>
</dbReference>
<name>A0ABR8JRL0_9BACT</name>
<proteinExistence type="predicted"/>
<dbReference type="Gene3D" id="2.60.120.1130">
    <property type="match status" value="1"/>
</dbReference>
<dbReference type="InterPro" id="IPR024618">
    <property type="entry name" value="DUF3857"/>
</dbReference>
<feature type="domain" description="DUF3857" evidence="2">
    <location>
        <begin position="139"/>
        <end position="226"/>
    </location>
</feature>
<evidence type="ECO:0000259" key="2">
    <source>
        <dbReference type="Pfam" id="PF12969"/>
    </source>
</evidence>
<dbReference type="Proteomes" id="UP000606003">
    <property type="component" value="Unassembled WGS sequence"/>
</dbReference>
<reference evidence="3 4" key="1">
    <citation type="submission" date="2020-09" db="EMBL/GenBank/DDBJ databases">
        <authorList>
            <person name="Kim M.K."/>
        </authorList>
    </citation>
    <scope>NUCLEOTIDE SEQUENCE [LARGE SCALE GENOMIC DNA]</scope>
    <source>
        <strain evidence="3 4">BT189</strain>
    </source>
</reference>
<evidence type="ECO:0000313" key="4">
    <source>
        <dbReference type="Proteomes" id="UP000606003"/>
    </source>
</evidence>